<keyword evidence="2" id="KW-1185">Reference proteome</keyword>
<proteinExistence type="predicted"/>
<accession>A0A7G5XEM3</accession>
<dbReference type="EMBL" id="CP060007">
    <property type="protein sequence ID" value="QNA43926.1"/>
    <property type="molecule type" value="Genomic_DNA"/>
</dbReference>
<protein>
    <submittedName>
        <fullName evidence="1">DUF1800 domain-containing protein</fullName>
    </submittedName>
</protein>
<dbReference type="Proteomes" id="UP000515344">
    <property type="component" value="Chromosome"/>
</dbReference>
<dbReference type="Pfam" id="PF08811">
    <property type="entry name" value="DUF1800"/>
    <property type="match status" value="1"/>
</dbReference>
<dbReference type="AlphaFoldDB" id="A0A7G5XEM3"/>
<name>A0A7G5XEM3_9BACT</name>
<organism evidence="1 2">
    <name type="scientific">Lacibacter sediminis</name>
    <dbReference type="NCBI Taxonomy" id="2760713"/>
    <lineage>
        <taxon>Bacteria</taxon>
        <taxon>Pseudomonadati</taxon>
        <taxon>Bacteroidota</taxon>
        <taxon>Chitinophagia</taxon>
        <taxon>Chitinophagales</taxon>
        <taxon>Chitinophagaceae</taxon>
        <taxon>Lacibacter</taxon>
    </lineage>
</organism>
<dbReference type="InterPro" id="IPR014917">
    <property type="entry name" value="DUF1800"/>
</dbReference>
<sequence>MAVSVQLKNQHLLWRAGFGPAVEQWNDLNKTSPVKLYEALEKASRKEPMPLKVANNFVDGLMNGVDGIRRTEMTQEQRQQMQKQSREDIRNLNLEWLDEMVNSEQQLREKLAFFWHGHFACRNLNSLYQQELLRVIRANALGNFGTLLKEVSRSAAMLAFLNNQQNRKQKPNENFAREVMELFTMGRGNYTEKDIKEAARAFTGWQFKLDGEFIFRANQHDDGPKTVLGRTGNFDGDNILDLLLEQKQTATCISTKMYKFFVNEEVDQEKVKWLADRFYKSGYEIKTILKDIFASDWFYEEKNIGSRVKSPVDLLVGIRRAMPMQIENEDAQLFLQKVLGQILFYPPNVAGWPGGFNWIDSSSLMFRMRIPQLMATKEAFQFKAKSDDDQEMGKAGRMPGRVVQTTIKWEPAIKQLEKTSREQLLSHIASLVWQTDSNKMNKAIVEKFVDASTRERYIQTAIIQLMCTPEYQMC</sequence>
<gene>
    <name evidence="1" type="ORF">H4075_17895</name>
</gene>
<evidence type="ECO:0000313" key="2">
    <source>
        <dbReference type="Proteomes" id="UP000515344"/>
    </source>
</evidence>
<dbReference type="RefSeq" id="WP_182802188.1">
    <property type="nucleotide sequence ID" value="NZ_CP060007.1"/>
</dbReference>
<dbReference type="KEGG" id="lacs:H4075_17895"/>
<evidence type="ECO:0000313" key="1">
    <source>
        <dbReference type="EMBL" id="QNA43926.1"/>
    </source>
</evidence>
<reference evidence="2" key="1">
    <citation type="submission" date="2020-08" db="EMBL/GenBank/DDBJ databases">
        <title>Lacibacter sp. S13-6-6 genome sequencing.</title>
        <authorList>
            <person name="Jin L."/>
        </authorList>
    </citation>
    <scope>NUCLEOTIDE SEQUENCE [LARGE SCALE GENOMIC DNA]</scope>
    <source>
        <strain evidence="2">S13-6-6</strain>
    </source>
</reference>